<sequence>QPSLPKEGTKPSLLALETLPTCLAVFVAGSPN</sequence>
<proteinExistence type="predicted"/>
<accession>A0A1A8HAY5</accession>
<feature type="non-terminal residue" evidence="1">
    <location>
        <position position="1"/>
    </location>
</feature>
<protein>
    <submittedName>
        <fullName evidence="1">TAF6-like RNA polymerase II, p300/CBP-associated factor (PCAF)-associated factor</fullName>
    </submittedName>
</protein>
<organism evidence="1">
    <name type="scientific">Nothobranchius korthausae</name>
    <dbReference type="NCBI Taxonomy" id="1143690"/>
    <lineage>
        <taxon>Eukaryota</taxon>
        <taxon>Metazoa</taxon>
        <taxon>Chordata</taxon>
        <taxon>Craniata</taxon>
        <taxon>Vertebrata</taxon>
        <taxon>Euteleostomi</taxon>
        <taxon>Actinopterygii</taxon>
        <taxon>Neopterygii</taxon>
        <taxon>Teleostei</taxon>
        <taxon>Neoteleostei</taxon>
        <taxon>Acanthomorphata</taxon>
        <taxon>Ovalentaria</taxon>
        <taxon>Atherinomorphae</taxon>
        <taxon>Cyprinodontiformes</taxon>
        <taxon>Nothobranchiidae</taxon>
        <taxon>Nothobranchius</taxon>
    </lineage>
</organism>
<name>A0A1A8HAY5_9TELE</name>
<reference evidence="1" key="1">
    <citation type="submission" date="2016-05" db="EMBL/GenBank/DDBJ databases">
        <authorList>
            <person name="Lavstsen T."/>
            <person name="Jespersen J.S."/>
        </authorList>
    </citation>
    <scope>NUCLEOTIDE SEQUENCE</scope>
    <source>
        <tissue evidence="1">Brain</tissue>
    </source>
</reference>
<gene>
    <name evidence="1" type="primary">TAF6L</name>
</gene>
<reference evidence="1" key="2">
    <citation type="submission" date="2016-06" db="EMBL/GenBank/DDBJ databases">
        <title>The genome of a short-lived fish provides insights into sex chromosome evolution and the genetic control of aging.</title>
        <authorList>
            <person name="Reichwald K."/>
            <person name="Felder M."/>
            <person name="Petzold A."/>
            <person name="Koch P."/>
            <person name="Groth M."/>
            <person name="Platzer M."/>
        </authorList>
    </citation>
    <scope>NUCLEOTIDE SEQUENCE</scope>
    <source>
        <tissue evidence="1">Brain</tissue>
    </source>
</reference>
<dbReference type="AlphaFoldDB" id="A0A1A8HAY5"/>
<dbReference type="EMBL" id="HAEC01013114">
    <property type="protein sequence ID" value="SBQ81331.1"/>
    <property type="molecule type" value="Transcribed_RNA"/>
</dbReference>
<evidence type="ECO:0000313" key="1">
    <source>
        <dbReference type="EMBL" id="SBQ81331.1"/>
    </source>
</evidence>